<proteinExistence type="predicted"/>
<dbReference type="InterPro" id="IPR013094">
    <property type="entry name" value="AB_hydrolase_3"/>
</dbReference>
<dbReference type="SUPFAM" id="SSF53474">
    <property type="entry name" value="alpha/beta-Hydrolases"/>
    <property type="match status" value="1"/>
</dbReference>
<keyword evidence="5" id="KW-1185">Reference proteome</keyword>
<dbReference type="STRING" id="1314783.A0A165TSK8"/>
<feature type="region of interest" description="Disordered" evidence="2">
    <location>
        <begin position="126"/>
        <end position="163"/>
    </location>
</feature>
<gene>
    <name evidence="4" type="ORF">DAEQUDRAFT_761835</name>
</gene>
<reference evidence="4 5" key="1">
    <citation type="journal article" date="2016" name="Mol. Biol. Evol.">
        <title>Comparative Genomics of Early-Diverging Mushroom-Forming Fungi Provides Insights into the Origins of Lignocellulose Decay Capabilities.</title>
        <authorList>
            <person name="Nagy L.G."/>
            <person name="Riley R."/>
            <person name="Tritt A."/>
            <person name="Adam C."/>
            <person name="Daum C."/>
            <person name="Floudas D."/>
            <person name="Sun H."/>
            <person name="Yadav J.S."/>
            <person name="Pangilinan J."/>
            <person name="Larsson K.H."/>
            <person name="Matsuura K."/>
            <person name="Barry K."/>
            <person name="Labutti K."/>
            <person name="Kuo R."/>
            <person name="Ohm R.A."/>
            <person name="Bhattacharya S.S."/>
            <person name="Shirouzu T."/>
            <person name="Yoshinaga Y."/>
            <person name="Martin F.M."/>
            <person name="Grigoriev I.V."/>
            <person name="Hibbett D.S."/>
        </authorList>
    </citation>
    <scope>NUCLEOTIDE SEQUENCE [LARGE SCALE GENOMIC DNA]</scope>
    <source>
        <strain evidence="4 5">L-15889</strain>
    </source>
</reference>
<dbReference type="AlphaFoldDB" id="A0A165TSK8"/>
<keyword evidence="1 4" id="KW-0378">Hydrolase</keyword>
<dbReference type="EMBL" id="KV429035">
    <property type="protein sequence ID" value="KZT73883.1"/>
    <property type="molecule type" value="Genomic_DNA"/>
</dbReference>
<organism evidence="4 5">
    <name type="scientific">Daedalea quercina L-15889</name>
    <dbReference type="NCBI Taxonomy" id="1314783"/>
    <lineage>
        <taxon>Eukaryota</taxon>
        <taxon>Fungi</taxon>
        <taxon>Dikarya</taxon>
        <taxon>Basidiomycota</taxon>
        <taxon>Agaricomycotina</taxon>
        <taxon>Agaricomycetes</taxon>
        <taxon>Polyporales</taxon>
        <taxon>Fomitopsis</taxon>
    </lineage>
</organism>
<feature type="domain" description="Alpha/beta hydrolase fold-3" evidence="3">
    <location>
        <begin position="156"/>
        <end position="289"/>
    </location>
</feature>
<dbReference type="OrthoDB" id="408631at2759"/>
<feature type="compositionally biased region" description="Low complexity" evidence="2">
    <location>
        <begin position="128"/>
        <end position="153"/>
    </location>
</feature>
<sequence>MSSKIPTTAQRGTLVASIKSFLDAHHIRLGGAEEFTTERAHHLEVFGIHTIPSEKRHPIASAEFTAIRGPHGTIPIRVLYPSSDEVARKKGEAAALVYFHGGDTQSAALTSSRTGCACSPRFLGPKCTPSSTASRRSTSSPSSWTNTPPSSTRYSGGDSAGGNMTAAVTLRRRDSGMKNLAAQMLLYPEARLPFDTPAAAEHNSGLYLECNGIFSFADHYLPRGTAPGFKYISPGMQSVEYLAKQPPVAVFTSGFDPLRDVGVEYAHKLDEAGVEVHWRHYENLTHGWLQMTAWSDEAIEAVKDVAKGLKKLLYEQWFSQIQAEGGDSEL</sequence>
<dbReference type="InterPro" id="IPR029058">
    <property type="entry name" value="AB_hydrolase_fold"/>
</dbReference>
<evidence type="ECO:0000313" key="5">
    <source>
        <dbReference type="Proteomes" id="UP000076727"/>
    </source>
</evidence>
<evidence type="ECO:0000256" key="1">
    <source>
        <dbReference type="ARBA" id="ARBA00022801"/>
    </source>
</evidence>
<name>A0A165TSK8_9APHY</name>
<dbReference type="Pfam" id="PF07859">
    <property type="entry name" value="Abhydrolase_3"/>
    <property type="match status" value="1"/>
</dbReference>
<dbReference type="InterPro" id="IPR050300">
    <property type="entry name" value="GDXG_lipolytic_enzyme"/>
</dbReference>
<dbReference type="Proteomes" id="UP000076727">
    <property type="component" value="Unassembled WGS sequence"/>
</dbReference>
<dbReference type="PANTHER" id="PTHR48081:SF8">
    <property type="entry name" value="ALPHA_BETA HYDROLASE FOLD-3 DOMAIN-CONTAINING PROTEIN-RELATED"/>
    <property type="match status" value="1"/>
</dbReference>
<protein>
    <submittedName>
        <fullName evidence="4">Alpha/beta-hydrolase</fullName>
    </submittedName>
</protein>
<dbReference type="GO" id="GO:0016787">
    <property type="term" value="F:hydrolase activity"/>
    <property type="evidence" value="ECO:0007669"/>
    <property type="project" value="UniProtKB-KW"/>
</dbReference>
<accession>A0A165TSK8</accession>
<evidence type="ECO:0000313" key="4">
    <source>
        <dbReference type="EMBL" id="KZT73883.1"/>
    </source>
</evidence>
<dbReference type="Gene3D" id="3.40.50.1820">
    <property type="entry name" value="alpha/beta hydrolase"/>
    <property type="match status" value="1"/>
</dbReference>
<evidence type="ECO:0000256" key="2">
    <source>
        <dbReference type="SAM" id="MobiDB-lite"/>
    </source>
</evidence>
<evidence type="ECO:0000259" key="3">
    <source>
        <dbReference type="Pfam" id="PF07859"/>
    </source>
</evidence>
<dbReference type="PANTHER" id="PTHR48081">
    <property type="entry name" value="AB HYDROLASE SUPERFAMILY PROTEIN C4A8.06C"/>
    <property type="match status" value="1"/>
</dbReference>